<gene>
    <name evidence="1" type="ORF">GK091_09785</name>
</gene>
<dbReference type="InterPro" id="IPR011008">
    <property type="entry name" value="Dimeric_a/b-barrel"/>
</dbReference>
<protein>
    <submittedName>
        <fullName evidence="1">EthD family reductase</fullName>
    </submittedName>
</protein>
<dbReference type="InterPro" id="IPR009799">
    <property type="entry name" value="EthD_dom"/>
</dbReference>
<accession>A0A6M0IFW3</accession>
<sequence length="103" mass="11394">MVRLTVLYPKTKGTTFNRAYYLESHIPLVKKRLTPFGLQGIDLQEGLSGNEPGSLPAYAMITGLRFNTTDELNRGLNEHGAELIGDIANFTDAQPLMQVSQDL</sequence>
<dbReference type="PANTHER" id="PTHR40260:SF2">
    <property type="entry name" value="BLR8190 PROTEIN"/>
    <property type="match status" value="1"/>
</dbReference>
<dbReference type="NCBIfam" id="TIGR02118">
    <property type="entry name" value="EthD family reductase"/>
    <property type="match status" value="1"/>
</dbReference>
<dbReference type="AlphaFoldDB" id="A0A6M0IFW3"/>
<dbReference type="PANTHER" id="PTHR40260">
    <property type="entry name" value="BLR8190 PROTEIN"/>
    <property type="match status" value="1"/>
</dbReference>
<proteinExistence type="predicted"/>
<dbReference type="EMBL" id="JAAGNZ010000001">
    <property type="protein sequence ID" value="NEU67169.1"/>
    <property type="molecule type" value="Genomic_DNA"/>
</dbReference>
<name>A0A6M0IFW3_9BACT</name>
<reference evidence="1 2" key="1">
    <citation type="submission" date="2020-02" db="EMBL/GenBank/DDBJ databases">
        <title>Draft genome sequence of two Spirosoma agri KCTC 52727 and Spirosoma terrae KCTC 52035.</title>
        <authorList>
            <person name="Rojas J."/>
            <person name="Ambika Manirajan B."/>
            <person name="Ratering S."/>
            <person name="Suarez C."/>
            <person name="Schnell S."/>
        </authorList>
    </citation>
    <scope>NUCLEOTIDE SEQUENCE [LARGE SCALE GENOMIC DNA]</scope>
    <source>
        <strain evidence="1 2">KCTC 52727</strain>
    </source>
</reference>
<evidence type="ECO:0000313" key="2">
    <source>
        <dbReference type="Proteomes" id="UP000477386"/>
    </source>
</evidence>
<dbReference type="RefSeq" id="WP_164036816.1">
    <property type="nucleotide sequence ID" value="NZ_JAAGNZ010000001.1"/>
</dbReference>
<dbReference type="Gene3D" id="3.30.70.100">
    <property type="match status" value="1"/>
</dbReference>
<evidence type="ECO:0000313" key="1">
    <source>
        <dbReference type="EMBL" id="NEU67169.1"/>
    </source>
</evidence>
<dbReference type="SUPFAM" id="SSF54909">
    <property type="entry name" value="Dimeric alpha+beta barrel"/>
    <property type="match status" value="1"/>
</dbReference>
<keyword evidence="2" id="KW-1185">Reference proteome</keyword>
<comment type="caution">
    <text evidence="1">The sequence shown here is derived from an EMBL/GenBank/DDBJ whole genome shotgun (WGS) entry which is preliminary data.</text>
</comment>
<dbReference type="Proteomes" id="UP000477386">
    <property type="component" value="Unassembled WGS sequence"/>
</dbReference>
<dbReference type="GO" id="GO:0016491">
    <property type="term" value="F:oxidoreductase activity"/>
    <property type="evidence" value="ECO:0007669"/>
    <property type="project" value="InterPro"/>
</dbReference>
<organism evidence="1 2">
    <name type="scientific">Spirosoma agri</name>
    <dbReference type="NCBI Taxonomy" id="1987381"/>
    <lineage>
        <taxon>Bacteria</taxon>
        <taxon>Pseudomonadati</taxon>
        <taxon>Bacteroidota</taxon>
        <taxon>Cytophagia</taxon>
        <taxon>Cytophagales</taxon>
        <taxon>Cytophagaceae</taxon>
        <taxon>Spirosoma</taxon>
    </lineage>
</organism>